<dbReference type="PANTHER" id="PTHR42776:SF27">
    <property type="entry name" value="DIPEPTIDYL PEPTIDASE FAMILY MEMBER 6"/>
    <property type="match status" value="1"/>
</dbReference>
<dbReference type="InterPro" id="IPR015943">
    <property type="entry name" value="WD40/YVTN_repeat-like_dom_sf"/>
</dbReference>
<dbReference type="Proteomes" id="UP000018877">
    <property type="component" value="Unassembled WGS sequence"/>
</dbReference>
<dbReference type="InterPro" id="IPR001375">
    <property type="entry name" value="Peptidase_S9_cat"/>
</dbReference>
<evidence type="ECO:0000256" key="3">
    <source>
        <dbReference type="ARBA" id="ARBA00022801"/>
    </source>
</evidence>
<sequence length="664" mass="74268">MGELRGIQSEDLYQLKSVANPQFAPDGKSCVYVQTTIDEETDEYQAHLFFHTLEQESEAVQWTFGKGRNHSPCWSPDGTNIAFVSNRSGKNQLYLLSVNGGEARQLTSFPSGASNPVWSPDGTKLAFNTSLKTDKTIFDEEDEKEEKKTVPLEVTKMKYKSDDGGFWQGDVKQVALVDVKSGDLTQLTEGAQDVSLYCWSPDGNYLAVGADFSKETDSSFIHDVYLLDIAQKEFIPVTNGIGYFGSVTWSPDGNYLGMLGHKREFENATHPKVWLYEVHSKKFSCLTRNWDVPVGDFTVGDFQQGAVSPGLLWSNDSKGFYFIASEHGNTNIYFSDVSGGEIQPVYTDGGHVYGLSINSATQKAVIALSKPTAISDLYLLSRSGGKPSSLEKLTDVNGAILQDILLSKPEPVEFSGADGKEVHGWMMKPIGFEEGKKYPLILEIHGGPHAMYGNTYMNEFQLLAAKGFAVLYVNPRGSHGYGQEFVNAVRGDYGGGDYEDLMLAVDFALEHYDFIDENRLGVTGGSYGGFMTNWIVGHTNRFKAAVTQRSISNWISFYGVSDIGYYFTEWQIKADFRDIQTLWKHSPLAYVENVKTPLLILHSEKDYRCPIEQAEQLFIALKRLGQNTKLVRFPEENHELSRSGKPSLRKSRLDYIVNWFEENL</sequence>
<proteinExistence type="inferred from homology"/>
<keyword evidence="2" id="KW-0645">Protease</keyword>
<accession>A0AB94IHN2</accession>
<dbReference type="Pfam" id="PF07676">
    <property type="entry name" value="PD40"/>
    <property type="match status" value="3"/>
</dbReference>
<evidence type="ECO:0000313" key="7">
    <source>
        <dbReference type="Proteomes" id="UP000018877"/>
    </source>
</evidence>
<dbReference type="InterPro" id="IPR029058">
    <property type="entry name" value="AB_hydrolase_fold"/>
</dbReference>
<comment type="caution">
    <text evidence="6">The sequence shown here is derived from an EMBL/GenBank/DDBJ whole genome shotgun (WGS) entry which is preliminary data.</text>
</comment>
<evidence type="ECO:0000256" key="2">
    <source>
        <dbReference type="ARBA" id="ARBA00022670"/>
    </source>
</evidence>
<evidence type="ECO:0000259" key="5">
    <source>
        <dbReference type="Pfam" id="PF00326"/>
    </source>
</evidence>
<dbReference type="GO" id="GO:0004252">
    <property type="term" value="F:serine-type endopeptidase activity"/>
    <property type="evidence" value="ECO:0007669"/>
    <property type="project" value="TreeGrafter"/>
</dbReference>
<name>A0AB94IHN2_9BACI</name>
<dbReference type="SUPFAM" id="SSF53474">
    <property type="entry name" value="alpha/beta-Hydrolases"/>
    <property type="match status" value="1"/>
</dbReference>
<keyword evidence="4" id="KW-0720">Serine protease</keyword>
<gene>
    <name evidence="6" type="ORF">BAVI_22098</name>
</gene>
<keyword evidence="7" id="KW-1185">Reference proteome</keyword>
<dbReference type="Gene3D" id="2.130.10.10">
    <property type="entry name" value="YVTN repeat-like/Quinoprotein amine dehydrogenase"/>
    <property type="match status" value="1"/>
</dbReference>
<reference evidence="6 7" key="1">
    <citation type="journal article" date="2014" name="Environ. Microbiol.">
        <title>The nitrate-ammonifying and nosZ-carrying bacterium Bacillus vireti is a potent source and sink for nitric and nitrous oxide under high nitrate conditions.</title>
        <authorList>
            <person name="Mania D."/>
            <person name="Heylen K."/>
            <person name="van Spanning R.J."/>
            <person name="Frostegard A."/>
        </authorList>
    </citation>
    <scope>NUCLEOTIDE SEQUENCE [LARGE SCALE GENOMIC DNA]</scope>
    <source>
        <strain evidence="6 7">LMG 21834</strain>
    </source>
</reference>
<organism evidence="6 7">
    <name type="scientific">Neobacillus vireti LMG 21834</name>
    <dbReference type="NCBI Taxonomy" id="1131730"/>
    <lineage>
        <taxon>Bacteria</taxon>
        <taxon>Bacillati</taxon>
        <taxon>Bacillota</taxon>
        <taxon>Bacilli</taxon>
        <taxon>Bacillales</taxon>
        <taxon>Bacillaceae</taxon>
        <taxon>Neobacillus</taxon>
    </lineage>
</organism>
<dbReference type="Gene3D" id="3.40.50.1820">
    <property type="entry name" value="alpha/beta hydrolase"/>
    <property type="match status" value="1"/>
</dbReference>
<dbReference type="AlphaFoldDB" id="A0AB94IHN2"/>
<protein>
    <submittedName>
        <fullName evidence="6">Peptidase S9 prolyl oligopeptidase active site domain-containing protein</fullName>
    </submittedName>
</protein>
<comment type="similarity">
    <text evidence="1">Belongs to the peptidase S9C family.</text>
</comment>
<dbReference type="RefSeq" id="WP_024030584.1">
    <property type="nucleotide sequence ID" value="NZ_ALAN01000131.1"/>
</dbReference>
<dbReference type="GO" id="GO:0006508">
    <property type="term" value="P:proteolysis"/>
    <property type="evidence" value="ECO:0007669"/>
    <property type="project" value="UniProtKB-KW"/>
</dbReference>
<dbReference type="EMBL" id="ALAN01000131">
    <property type="protein sequence ID" value="ETI66549.1"/>
    <property type="molecule type" value="Genomic_DNA"/>
</dbReference>
<dbReference type="InterPro" id="IPR011659">
    <property type="entry name" value="WD40"/>
</dbReference>
<evidence type="ECO:0000256" key="1">
    <source>
        <dbReference type="ARBA" id="ARBA00010040"/>
    </source>
</evidence>
<dbReference type="InterPro" id="IPR011042">
    <property type="entry name" value="6-blade_b-propeller_TolB-like"/>
</dbReference>
<evidence type="ECO:0000256" key="4">
    <source>
        <dbReference type="ARBA" id="ARBA00022825"/>
    </source>
</evidence>
<dbReference type="PANTHER" id="PTHR42776">
    <property type="entry name" value="SERINE PEPTIDASE S9 FAMILY MEMBER"/>
    <property type="match status" value="1"/>
</dbReference>
<feature type="domain" description="Peptidase S9 prolyl oligopeptidase catalytic" evidence="5">
    <location>
        <begin position="456"/>
        <end position="664"/>
    </location>
</feature>
<dbReference type="Pfam" id="PF00326">
    <property type="entry name" value="Peptidase_S9"/>
    <property type="match status" value="1"/>
</dbReference>
<evidence type="ECO:0000313" key="6">
    <source>
        <dbReference type="EMBL" id="ETI66549.1"/>
    </source>
</evidence>
<dbReference type="FunFam" id="3.40.50.1820:FF:000028">
    <property type="entry name" value="S9 family peptidase"/>
    <property type="match status" value="1"/>
</dbReference>
<dbReference type="Gene3D" id="2.120.10.30">
    <property type="entry name" value="TolB, C-terminal domain"/>
    <property type="match status" value="2"/>
</dbReference>
<keyword evidence="3" id="KW-0378">Hydrolase</keyword>
<dbReference type="SUPFAM" id="SSF82171">
    <property type="entry name" value="DPP6 N-terminal domain-like"/>
    <property type="match status" value="1"/>
</dbReference>